<dbReference type="PANTHER" id="PTHR21137">
    <property type="entry name" value="ODORANT RECEPTOR"/>
    <property type="match status" value="1"/>
</dbReference>
<keyword evidence="10" id="KW-0732">Signal</keyword>
<keyword evidence="7" id="KW-0472">Membrane</keyword>
<evidence type="ECO:0000256" key="6">
    <source>
        <dbReference type="ARBA" id="ARBA00022989"/>
    </source>
</evidence>
<keyword evidence="5" id="KW-0552">Olfaction</keyword>
<organism evidence="12">
    <name type="scientific">Harpegnathos saltator</name>
    <name type="common">Jerdon's jumping ant</name>
    <dbReference type="NCBI Taxonomy" id="610380"/>
    <lineage>
        <taxon>Eukaryota</taxon>
        <taxon>Metazoa</taxon>
        <taxon>Ecdysozoa</taxon>
        <taxon>Arthropoda</taxon>
        <taxon>Hexapoda</taxon>
        <taxon>Insecta</taxon>
        <taxon>Pterygota</taxon>
        <taxon>Neoptera</taxon>
        <taxon>Endopterygota</taxon>
        <taxon>Hymenoptera</taxon>
        <taxon>Apocrita</taxon>
        <taxon>Aculeata</taxon>
        <taxon>Formicoidea</taxon>
        <taxon>Formicidae</taxon>
        <taxon>Ponerinae</taxon>
        <taxon>Ponerini</taxon>
        <taxon>Harpegnathos</taxon>
    </lineage>
</organism>
<keyword evidence="2" id="KW-1003">Cell membrane</keyword>
<evidence type="ECO:0000256" key="3">
    <source>
        <dbReference type="ARBA" id="ARBA00022606"/>
    </source>
</evidence>
<dbReference type="GO" id="GO:0005886">
    <property type="term" value="C:plasma membrane"/>
    <property type="evidence" value="ECO:0007669"/>
    <property type="project" value="UniProtKB-SubCell"/>
</dbReference>
<dbReference type="GO" id="GO:0007165">
    <property type="term" value="P:signal transduction"/>
    <property type="evidence" value="ECO:0007669"/>
    <property type="project" value="UniProtKB-KW"/>
</dbReference>
<keyword evidence="6" id="KW-1133">Transmembrane helix</keyword>
<evidence type="ECO:0000256" key="4">
    <source>
        <dbReference type="ARBA" id="ARBA00022692"/>
    </source>
</evidence>
<sequence length="97" mass="11174">MKHVLYIVILLVQLFIYCFAGQILEFQSEGLAYAIYESPWYCFDVGVMKSLPLMILRATNPHQLTAGKFLVINFMSFKEILKTSASYLSVMRIILET</sequence>
<keyword evidence="12" id="KW-1185">Reference proteome</keyword>
<dbReference type="InParanoid" id="E2B436"/>
<feature type="signal peptide" evidence="10">
    <location>
        <begin position="1"/>
        <end position="20"/>
    </location>
</feature>
<evidence type="ECO:0000256" key="5">
    <source>
        <dbReference type="ARBA" id="ARBA00022725"/>
    </source>
</evidence>
<name>E2B436_HARSA</name>
<dbReference type="AlphaFoldDB" id="E2B436"/>
<dbReference type="InterPro" id="IPR004117">
    <property type="entry name" value="7tm6_olfct_rcpt"/>
</dbReference>
<keyword evidence="8 11" id="KW-0675">Receptor</keyword>
<proteinExistence type="predicted"/>
<keyword evidence="9" id="KW-0807">Transducer</keyword>
<gene>
    <name evidence="11" type="ORF">EAI_00729</name>
</gene>
<dbReference type="OrthoDB" id="6604226at2759"/>
<evidence type="ECO:0000256" key="9">
    <source>
        <dbReference type="ARBA" id="ARBA00023224"/>
    </source>
</evidence>
<keyword evidence="3" id="KW-0716">Sensory transduction</keyword>
<feature type="chain" id="PRO_5003157576" evidence="10">
    <location>
        <begin position="21"/>
        <end position="97"/>
    </location>
</feature>
<protein>
    <submittedName>
        <fullName evidence="11">Odorant receptor 47a</fullName>
    </submittedName>
</protein>
<evidence type="ECO:0000313" key="12">
    <source>
        <dbReference type="Proteomes" id="UP000008237"/>
    </source>
</evidence>
<evidence type="ECO:0000256" key="2">
    <source>
        <dbReference type="ARBA" id="ARBA00022475"/>
    </source>
</evidence>
<evidence type="ECO:0000256" key="1">
    <source>
        <dbReference type="ARBA" id="ARBA00004651"/>
    </source>
</evidence>
<reference evidence="11 12" key="1">
    <citation type="journal article" date="2010" name="Science">
        <title>Genomic comparison of the ants Camponotus floridanus and Harpegnathos saltator.</title>
        <authorList>
            <person name="Bonasio R."/>
            <person name="Zhang G."/>
            <person name="Ye C."/>
            <person name="Mutti N.S."/>
            <person name="Fang X."/>
            <person name="Qin N."/>
            <person name="Donahue G."/>
            <person name="Yang P."/>
            <person name="Li Q."/>
            <person name="Li C."/>
            <person name="Zhang P."/>
            <person name="Huang Z."/>
            <person name="Berger S.L."/>
            <person name="Reinberg D."/>
            <person name="Wang J."/>
            <person name="Liebig J."/>
        </authorList>
    </citation>
    <scope>NUCLEOTIDE SEQUENCE [LARGE SCALE GENOMIC DNA]</scope>
    <source>
        <strain evidence="11 12">R22 G/1</strain>
    </source>
</reference>
<dbReference type="Proteomes" id="UP000008237">
    <property type="component" value="Unassembled WGS sequence"/>
</dbReference>
<evidence type="ECO:0000256" key="8">
    <source>
        <dbReference type="ARBA" id="ARBA00023170"/>
    </source>
</evidence>
<dbReference type="PANTHER" id="PTHR21137:SF35">
    <property type="entry name" value="ODORANT RECEPTOR 19A-RELATED"/>
    <property type="match status" value="1"/>
</dbReference>
<dbReference type="OMA" id="VINFMSF"/>
<comment type="subcellular location">
    <subcellularLocation>
        <location evidence="1">Cell membrane</location>
        <topology evidence="1">Multi-pass membrane protein</topology>
    </subcellularLocation>
</comment>
<dbReference type="GO" id="GO:0004984">
    <property type="term" value="F:olfactory receptor activity"/>
    <property type="evidence" value="ECO:0007669"/>
    <property type="project" value="InterPro"/>
</dbReference>
<accession>E2B436</accession>
<evidence type="ECO:0000313" key="11">
    <source>
        <dbReference type="EMBL" id="EFN89550.1"/>
    </source>
</evidence>
<evidence type="ECO:0000256" key="7">
    <source>
        <dbReference type="ARBA" id="ARBA00023136"/>
    </source>
</evidence>
<dbReference type="GO" id="GO:0005549">
    <property type="term" value="F:odorant binding"/>
    <property type="evidence" value="ECO:0007669"/>
    <property type="project" value="InterPro"/>
</dbReference>
<keyword evidence="4" id="KW-0812">Transmembrane</keyword>
<dbReference type="EMBL" id="GL445463">
    <property type="protein sequence ID" value="EFN89550.1"/>
    <property type="molecule type" value="Genomic_DNA"/>
</dbReference>
<dbReference type="Pfam" id="PF02949">
    <property type="entry name" value="7tm_6"/>
    <property type="match status" value="1"/>
</dbReference>
<evidence type="ECO:0000256" key="10">
    <source>
        <dbReference type="SAM" id="SignalP"/>
    </source>
</evidence>